<dbReference type="EMBL" id="LUGM01000002">
    <property type="protein sequence ID" value="KYH15043.1"/>
    <property type="molecule type" value="Genomic_DNA"/>
</dbReference>
<evidence type="ECO:0000313" key="5">
    <source>
        <dbReference type="EMBL" id="KYH15043.1"/>
    </source>
</evidence>
<organism evidence="5 6">
    <name type="scientific">Staphylococcus kloosii</name>
    <dbReference type="NCBI Taxonomy" id="29384"/>
    <lineage>
        <taxon>Bacteria</taxon>
        <taxon>Bacillati</taxon>
        <taxon>Bacillota</taxon>
        <taxon>Bacilli</taxon>
        <taxon>Bacillales</taxon>
        <taxon>Staphylococcaceae</taxon>
        <taxon>Staphylococcus</taxon>
    </lineage>
</organism>
<gene>
    <name evidence="5" type="ORF">A0131_09700</name>
</gene>
<proteinExistence type="inferred from homology"/>
<dbReference type="AlphaFoldDB" id="A0A151A6V3"/>
<dbReference type="InterPro" id="IPR015422">
    <property type="entry name" value="PyrdxlP-dep_Trfase_small"/>
</dbReference>
<dbReference type="Pfam" id="PF01212">
    <property type="entry name" value="Beta_elim_lyase"/>
    <property type="match status" value="1"/>
</dbReference>
<comment type="similarity">
    <text evidence="2">Belongs to the threonine aldolase family.</text>
</comment>
<dbReference type="PANTHER" id="PTHR48097:SF5">
    <property type="entry name" value="LOW SPECIFICITY L-THREONINE ALDOLASE"/>
    <property type="match status" value="1"/>
</dbReference>
<dbReference type="PANTHER" id="PTHR48097">
    <property type="entry name" value="L-THREONINE ALDOLASE-RELATED"/>
    <property type="match status" value="1"/>
</dbReference>
<dbReference type="SUPFAM" id="SSF53383">
    <property type="entry name" value="PLP-dependent transferases"/>
    <property type="match status" value="1"/>
</dbReference>
<dbReference type="Gene3D" id="3.40.640.10">
    <property type="entry name" value="Type I PLP-dependent aspartate aminotransferase-like (Major domain)"/>
    <property type="match status" value="1"/>
</dbReference>
<accession>A0A151A6V3</accession>
<dbReference type="GO" id="GO:0016829">
    <property type="term" value="F:lyase activity"/>
    <property type="evidence" value="ECO:0007669"/>
    <property type="project" value="InterPro"/>
</dbReference>
<dbReference type="Proteomes" id="UP000075418">
    <property type="component" value="Unassembled WGS sequence"/>
</dbReference>
<comment type="cofactor">
    <cofactor evidence="1">
        <name>pyridoxal 5'-phosphate</name>
        <dbReference type="ChEBI" id="CHEBI:597326"/>
    </cofactor>
</comment>
<name>A0A151A6V3_9STAP</name>
<protein>
    <submittedName>
        <fullName evidence="5">Threonine aldolase</fullName>
    </submittedName>
</protein>
<dbReference type="Gene3D" id="3.90.1150.10">
    <property type="entry name" value="Aspartate Aminotransferase, domain 1"/>
    <property type="match status" value="1"/>
</dbReference>
<feature type="domain" description="Aromatic amino acid beta-eliminating lyase/threonine aldolase" evidence="4">
    <location>
        <begin position="7"/>
        <end position="291"/>
    </location>
</feature>
<dbReference type="RefSeq" id="WP_061855189.1">
    <property type="nucleotide sequence ID" value="NZ_LUGM01000002.1"/>
</dbReference>
<comment type="caution">
    <text evidence="5">The sequence shown here is derived from an EMBL/GenBank/DDBJ whole genome shotgun (WGS) entry which is preliminary data.</text>
</comment>
<evidence type="ECO:0000313" key="6">
    <source>
        <dbReference type="Proteomes" id="UP000075418"/>
    </source>
</evidence>
<evidence type="ECO:0000256" key="1">
    <source>
        <dbReference type="ARBA" id="ARBA00001933"/>
    </source>
</evidence>
<keyword evidence="3" id="KW-0663">Pyridoxal phosphate</keyword>
<dbReference type="InterPro" id="IPR015424">
    <property type="entry name" value="PyrdxlP-dep_Trfase"/>
</dbReference>
<sequence>MIRFDNDYVAGGHTAILDALYKTNEEQLPGYGTDKYTESAQTLIKQACDNDDIDVHLMVGGTQANTTIIASILRPHQAVISADTGHIAVHETGAIEATGHKVIELTNDNGKLSAAQITKYVADYWDDATHEHIPQPKLVYLSQPTELGSLYSKKELTDIYNVCKSNNLYLMVDGARLGYGLASDSNDLTLNDLTKLTDVFYIGGTKVGALFGEAIVITHNDLKQDFRYMMKQHGGLLAKGRLLGIQFTTLFQDNLYIQLGRHALEMADLLKSELQQKGVTMQYDSPTNQLFPIISHQQMEMLSKDFAFQIWEKLSPEKIVIRLCTSWSTKKEDVEKLINAI</sequence>
<dbReference type="InterPro" id="IPR001597">
    <property type="entry name" value="ArAA_b-elim_lyase/Thr_aldolase"/>
</dbReference>
<dbReference type="GO" id="GO:0006520">
    <property type="term" value="P:amino acid metabolic process"/>
    <property type="evidence" value="ECO:0007669"/>
    <property type="project" value="InterPro"/>
</dbReference>
<evidence type="ECO:0000259" key="4">
    <source>
        <dbReference type="Pfam" id="PF01212"/>
    </source>
</evidence>
<evidence type="ECO:0000256" key="2">
    <source>
        <dbReference type="ARBA" id="ARBA00006966"/>
    </source>
</evidence>
<dbReference type="InterPro" id="IPR015421">
    <property type="entry name" value="PyrdxlP-dep_Trfase_major"/>
</dbReference>
<evidence type="ECO:0000256" key="3">
    <source>
        <dbReference type="ARBA" id="ARBA00022898"/>
    </source>
</evidence>
<reference evidence="5 6" key="1">
    <citation type="submission" date="2016-02" db="EMBL/GenBank/DDBJ databases">
        <title>Draft genome sequence of hydrocarbon degrading Staphylococcus saprophyticus Strain CNV2, isolated from crude-oil contaminated soil from Noonmati Oil Refinery, Guwahati, Assam, India.</title>
        <authorList>
            <person name="Mukherjee A."/>
            <person name="Chettri B."/>
            <person name="Langpoklakpam J."/>
            <person name="Singh A.K."/>
            <person name="Chattopadhyay D.J."/>
        </authorList>
    </citation>
    <scope>NUCLEOTIDE SEQUENCE [LARGE SCALE GENOMIC DNA]</scope>
    <source>
        <strain evidence="5 6">CNV2</strain>
    </source>
</reference>